<dbReference type="EMBL" id="CM004477">
    <property type="protein sequence ID" value="OCT74787.1"/>
    <property type="molecule type" value="Genomic_DNA"/>
</dbReference>
<protein>
    <submittedName>
        <fullName evidence="1">Uncharacterized protein</fullName>
    </submittedName>
</protein>
<organism evidence="1 2">
    <name type="scientific">Xenopus laevis</name>
    <name type="common">African clawed frog</name>
    <dbReference type="NCBI Taxonomy" id="8355"/>
    <lineage>
        <taxon>Eukaryota</taxon>
        <taxon>Metazoa</taxon>
        <taxon>Chordata</taxon>
        <taxon>Craniata</taxon>
        <taxon>Vertebrata</taxon>
        <taxon>Euteleostomi</taxon>
        <taxon>Amphibia</taxon>
        <taxon>Batrachia</taxon>
        <taxon>Anura</taxon>
        <taxon>Pipoidea</taxon>
        <taxon>Pipidae</taxon>
        <taxon>Xenopodinae</taxon>
        <taxon>Xenopus</taxon>
        <taxon>Xenopus</taxon>
    </lineage>
</organism>
<sequence>MFYSLYSTRASNVKPAIFHSILQQPRLDIPIQHLSTVSYTIHGHIRHPMPAFYKIGKKKCEDSHPHFISYF</sequence>
<accession>A0A974CKZ7</accession>
<evidence type="ECO:0000313" key="2">
    <source>
        <dbReference type="Proteomes" id="UP000694892"/>
    </source>
</evidence>
<reference evidence="2" key="1">
    <citation type="journal article" date="2016" name="Nature">
        <title>Genome evolution in the allotetraploid frog Xenopus laevis.</title>
        <authorList>
            <person name="Session A.M."/>
            <person name="Uno Y."/>
            <person name="Kwon T."/>
            <person name="Chapman J.A."/>
            <person name="Toyoda A."/>
            <person name="Takahashi S."/>
            <person name="Fukui A."/>
            <person name="Hikosaka A."/>
            <person name="Suzuki A."/>
            <person name="Kondo M."/>
            <person name="van Heeringen S.J."/>
            <person name="Quigley I."/>
            <person name="Heinz S."/>
            <person name="Ogino H."/>
            <person name="Ochi H."/>
            <person name="Hellsten U."/>
            <person name="Lyons J.B."/>
            <person name="Simakov O."/>
            <person name="Putnam N."/>
            <person name="Stites J."/>
            <person name="Kuroki Y."/>
            <person name="Tanaka T."/>
            <person name="Michiue T."/>
            <person name="Watanabe M."/>
            <person name="Bogdanovic O."/>
            <person name="Lister R."/>
            <person name="Georgiou G."/>
            <person name="Paranjpe S.S."/>
            <person name="van Kruijsbergen I."/>
            <person name="Shu S."/>
            <person name="Carlson J."/>
            <person name="Kinoshita T."/>
            <person name="Ohta Y."/>
            <person name="Mawaribuchi S."/>
            <person name="Jenkins J."/>
            <person name="Grimwood J."/>
            <person name="Schmutz J."/>
            <person name="Mitros T."/>
            <person name="Mozaffari S.V."/>
            <person name="Suzuki Y."/>
            <person name="Haramoto Y."/>
            <person name="Yamamoto T.S."/>
            <person name="Takagi C."/>
            <person name="Heald R."/>
            <person name="Miller K."/>
            <person name="Haudenschild C."/>
            <person name="Kitzman J."/>
            <person name="Nakayama T."/>
            <person name="Izutsu Y."/>
            <person name="Robert J."/>
            <person name="Fortriede J."/>
            <person name="Burns K."/>
            <person name="Lotay V."/>
            <person name="Karimi K."/>
            <person name="Yasuoka Y."/>
            <person name="Dichmann D.S."/>
            <person name="Flajnik M.F."/>
            <person name="Houston D.W."/>
            <person name="Shendure J."/>
            <person name="DuPasquier L."/>
            <person name="Vize P.D."/>
            <person name="Zorn A.M."/>
            <person name="Ito M."/>
            <person name="Marcotte E.M."/>
            <person name="Wallingford J.B."/>
            <person name="Ito Y."/>
            <person name="Asashima M."/>
            <person name="Ueno N."/>
            <person name="Matsuda Y."/>
            <person name="Veenstra G.J."/>
            <person name="Fujiyama A."/>
            <person name="Harland R.M."/>
            <person name="Taira M."/>
            <person name="Rokhsar D.S."/>
        </authorList>
    </citation>
    <scope>NUCLEOTIDE SEQUENCE [LARGE SCALE GENOMIC DNA]</scope>
    <source>
        <strain evidence="2">J</strain>
    </source>
</reference>
<dbReference type="AlphaFoldDB" id="A0A974CKZ7"/>
<gene>
    <name evidence="1" type="ORF">XELAEV_18033775mg</name>
</gene>
<evidence type="ECO:0000313" key="1">
    <source>
        <dbReference type="EMBL" id="OCT74787.1"/>
    </source>
</evidence>
<dbReference type="Proteomes" id="UP000694892">
    <property type="component" value="Chromosome 6S"/>
</dbReference>
<name>A0A974CKZ7_XENLA</name>
<proteinExistence type="predicted"/>